<proteinExistence type="predicted"/>
<dbReference type="PANTHER" id="PTHR11439:SF495">
    <property type="entry name" value="REVERSE TRANSCRIPTASE, RNA-DEPENDENT DNA POLYMERASE-RELATED"/>
    <property type="match status" value="1"/>
</dbReference>
<feature type="region of interest" description="Disordered" evidence="1">
    <location>
        <begin position="349"/>
        <end position="391"/>
    </location>
</feature>
<reference evidence="3" key="1">
    <citation type="journal article" date="2019" name="Sci. Rep.">
        <title>Draft genome of Tanacetum cinerariifolium, the natural source of mosquito coil.</title>
        <authorList>
            <person name="Yamashiro T."/>
            <person name="Shiraishi A."/>
            <person name="Satake H."/>
            <person name="Nakayama K."/>
        </authorList>
    </citation>
    <scope>NUCLEOTIDE SEQUENCE</scope>
</reference>
<dbReference type="EMBL" id="BKCJ010008447">
    <property type="protein sequence ID" value="GEU82262.1"/>
    <property type="molecule type" value="Genomic_DNA"/>
</dbReference>
<sequence>MDVKSDFLYRKIEEEVFVYPPPGFEDPNFSDKVYIVEKALYGVHQAPRAWKSTTGGCQFLGCKLTSWQCKKQTVVANSTTEAEYVATSSCYGQVLWIQNQLLDYGYNFMYTKIYIDNESTICIVKNLIFHSKTKHIEIRHHFIKDSNEKKLIQMTKVHTDKNIAVLLIKSFNAKNINGEAQIRAKVDGKKVIISEASIRRDLRFGDEGGIDCFSNEVIFEQLTLMGSTMASAITCLATDQKFNFSKYIFDSMVKNLDSATKILMFPRFVQVFLNNQLEEMAIHTRIYVPPSHTKKIFGNMKRVEKGFSGRDIPLFLTMMVQAQEASETIAYKVVNEEMDDTLERATTTTTWLDAEQDKGNISKTQSKATPNEPSSPGTNSGGGPRHQDTMGDTVAQTRSENVSNFSNDPPLSRVNILGNCSSKGDFKFEKESQEIGQEKEVKNSWIEKIVQGWIECKILSSTDEESLGEEDASKQARISDIDSVEFVRTL</sequence>
<gene>
    <name evidence="3" type="ORF">Tci_054240</name>
</gene>
<evidence type="ECO:0000313" key="3">
    <source>
        <dbReference type="EMBL" id="GEU82262.1"/>
    </source>
</evidence>
<comment type="caution">
    <text evidence="3">The sequence shown here is derived from an EMBL/GenBank/DDBJ whole genome shotgun (WGS) entry which is preliminary data.</text>
</comment>
<dbReference type="CDD" id="cd09272">
    <property type="entry name" value="RNase_HI_RT_Ty1"/>
    <property type="match status" value="1"/>
</dbReference>
<dbReference type="AlphaFoldDB" id="A0A6L2NAY2"/>
<evidence type="ECO:0000256" key="1">
    <source>
        <dbReference type="SAM" id="MobiDB-lite"/>
    </source>
</evidence>
<dbReference type="PANTHER" id="PTHR11439">
    <property type="entry name" value="GAG-POL-RELATED RETROTRANSPOSON"/>
    <property type="match status" value="1"/>
</dbReference>
<feature type="compositionally biased region" description="Low complexity" evidence="1">
    <location>
        <begin position="369"/>
        <end position="378"/>
    </location>
</feature>
<dbReference type="Pfam" id="PF07727">
    <property type="entry name" value="RVT_2"/>
    <property type="match status" value="1"/>
</dbReference>
<evidence type="ECO:0000259" key="2">
    <source>
        <dbReference type="Pfam" id="PF07727"/>
    </source>
</evidence>
<protein>
    <submittedName>
        <fullName evidence="3">Putative ribonuclease H-like domain-containing protein</fullName>
    </submittedName>
</protein>
<name>A0A6L2NAY2_TANCI</name>
<dbReference type="InterPro" id="IPR013103">
    <property type="entry name" value="RVT_2"/>
</dbReference>
<accession>A0A6L2NAY2</accession>
<feature type="domain" description="Reverse transcriptase Ty1/copia-type" evidence="2">
    <location>
        <begin position="1"/>
        <end position="53"/>
    </location>
</feature>
<organism evidence="3">
    <name type="scientific">Tanacetum cinerariifolium</name>
    <name type="common">Dalmatian daisy</name>
    <name type="synonym">Chrysanthemum cinerariifolium</name>
    <dbReference type="NCBI Taxonomy" id="118510"/>
    <lineage>
        <taxon>Eukaryota</taxon>
        <taxon>Viridiplantae</taxon>
        <taxon>Streptophyta</taxon>
        <taxon>Embryophyta</taxon>
        <taxon>Tracheophyta</taxon>
        <taxon>Spermatophyta</taxon>
        <taxon>Magnoliopsida</taxon>
        <taxon>eudicotyledons</taxon>
        <taxon>Gunneridae</taxon>
        <taxon>Pentapetalae</taxon>
        <taxon>asterids</taxon>
        <taxon>campanulids</taxon>
        <taxon>Asterales</taxon>
        <taxon>Asteraceae</taxon>
        <taxon>Asteroideae</taxon>
        <taxon>Anthemideae</taxon>
        <taxon>Anthemidinae</taxon>
        <taxon>Tanacetum</taxon>
    </lineage>
</organism>